<feature type="domain" description="HTH tetR-type" evidence="5">
    <location>
        <begin position="6"/>
        <end position="66"/>
    </location>
</feature>
<dbReference type="Pfam" id="PF16925">
    <property type="entry name" value="TetR_C_13"/>
    <property type="match status" value="1"/>
</dbReference>
<dbReference type="PANTHER" id="PTHR47506:SF1">
    <property type="entry name" value="HTH-TYPE TRANSCRIPTIONAL REGULATOR YJDC"/>
    <property type="match status" value="1"/>
</dbReference>
<keyword evidence="3" id="KW-0804">Transcription</keyword>
<feature type="DNA-binding region" description="H-T-H motif" evidence="4">
    <location>
        <begin position="29"/>
        <end position="48"/>
    </location>
</feature>
<name>A0A8J3UIM7_9ACTN</name>
<comment type="caution">
    <text evidence="6">The sequence shown here is derived from an EMBL/GenBank/DDBJ whole genome shotgun (WGS) entry which is preliminary data.</text>
</comment>
<dbReference type="Gene3D" id="1.10.357.10">
    <property type="entry name" value="Tetracycline Repressor, domain 2"/>
    <property type="match status" value="1"/>
</dbReference>
<reference evidence="6" key="1">
    <citation type="submission" date="2021-01" db="EMBL/GenBank/DDBJ databases">
        <title>Whole genome shotgun sequence of Planotetraspora silvatica NBRC 100141.</title>
        <authorList>
            <person name="Komaki H."/>
            <person name="Tamura T."/>
        </authorList>
    </citation>
    <scope>NUCLEOTIDE SEQUENCE</scope>
    <source>
        <strain evidence="6">NBRC 100141</strain>
    </source>
</reference>
<dbReference type="InterPro" id="IPR009057">
    <property type="entry name" value="Homeodomain-like_sf"/>
</dbReference>
<evidence type="ECO:0000313" key="6">
    <source>
        <dbReference type="EMBL" id="GII45647.1"/>
    </source>
</evidence>
<dbReference type="SUPFAM" id="SSF48498">
    <property type="entry name" value="Tetracyclin repressor-like, C-terminal domain"/>
    <property type="match status" value="1"/>
</dbReference>
<evidence type="ECO:0000259" key="5">
    <source>
        <dbReference type="PROSITE" id="PS50977"/>
    </source>
</evidence>
<dbReference type="GO" id="GO:0003677">
    <property type="term" value="F:DNA binding"/>
    <property type="evidence" value="ECO:0007669"/>
    <property type="project" value="UniProtKB-UniRule"/>
</dbReference>
<dbReference type="Gene3D" id="1.10.10.60">
    <property type="entry name" value="Homeodomain-like"/>
    <property type="match status" value="1"/>
</dbReference>
<dbReference type="PRINTS" id="PR00455">
    <property type="entry name" value="HTHTETR"/>
</dbReference>
<keyword evidence="2 4" id="KW-0238">DNA-binding</keyword>
<evidence type="ECO:0000256" key="4">
    <source>
        <dbReference type="PROSITE-ProRule" id="PRU00335"/>
    </source>
</evidence>
<proteinExistence type="predicted"/>
<organism evidence="6 7">
    <name type="scientific">Planotetraspora silvatica</name>
    <dbReference type="NCBI Taxonomy" id="234614"/>
    <lineage>
        <taxon>Bacteria</taxon>
        <taxon>Bacillati</taxon>
        <taxon>Actinomycetota</taxon>
        <taxon>Actinomycetes</taxon>
        <taxon>Streptosporangiales</taxon>
        <taxon>Streptosporangiaceae</taxon>
        <taxon>Planotetraspora</taxon>
    </lineage>
</organism>
<dbReference type="Proteomes" id="UP000644610">
    <property type="component" value="Unassembled WGS sequence"/>
</dbReference>
<dbReference type="InterPro" id="IPR011075">
    <property type="entry name" value="TetR_C"/>
</dbReference>
<dbReference type="PROSITE" id="PS50977">
    <property type="entry name" value="HTH_TETR_2"/>
    <property type="match status" value="1"/>
</dbReference>
<dbReference type="EMBL" id="BOOQ01000010">
    <property type="protein sequence ID" value="GII45647.1"/>
    <property type="molecule type" value="Genomic_DNA"/>
</dbReference>
<dbReference type="InterPro" id="IPR001647">
    <property type="entry name" value="HTH_TetR"/>
</dbReference>
<evidence type="ECO:0000313" key="7">
    <source>
        <dbReference type="Proteomes" id="UP000644610"/>
    </source>
</evidence>
<sequence length="204" mass="22367">MAGQRQFDERRALESARDVFWLKGYGATSMQDLATASGVLRGSLYNAYGDKEALFLRVYADYADQFAAEAAGALAHPSVDQALRDFFDFTITSMTTGAPTRGCLTTKTAIDTKADGERIRAALRGLLDDMERLLEQRLSTDEARSRLAIPPAEAARVLITMTRGIVVMERVYQDAQRLRATADSLIDALVSPERQGDEGLPTTP</sequence>
<accession>A0A8J3UIM7</accession>
<keyword evidence="7" id="KW-1185">Reference proteome</keyword>
<dbReference type="Pfam" id="PF00440">
    <property type="entry name" value="TetR_N"/>
    <property type="match status" value="1"/>
</dbReference>
<gene>
    <name evidence="6" type="ORF">Psi02_20710</name>
</gene>
<dbReference type="RefSeq" id="WP_203973208.1">
    <property type="nucleotide sequence ID" value="NZ_BAAAKY010000004.1"/>
</dbReference>
<keyword evidence="1" id="KW-0805">Transcription regulation</keyword>
<evidence type="ECO:0000256" key="2">
    <source>
        <dbReference type="ARBA" id="ARBA00023125"/>
    </source>
</evidence>
<dbReference type="InterPro" id="IPR036271">
    <property type="entry name" value="Tet_transcr_reg_TetR-rel_C_sf"/>
</dbReference>
<dbReference type="SUPFAM" id="SSF46689">
    <property type="entry name" value="Homeodomain-like"/>
    <property type="match status" value="1"/>
</dbReference>
<evidence type="ECO:0000256" key="3">
    <source>
        <dbReference type="ARBA" id="ARBA00023163"/>
    </source>
</evidence>
<dbReference type="AlphaFoldDB" id="A0A8J3UIM7"/>
<protein>
    <submittedName>
        <fullName evidence="6">TetR family transcriptional regulator</fullName>
    </submittedName>
</protein>
<dbReference type="PANTHER" id="PTHR47506">
    <property type="entry name" value="TRANSCRIPTIONAL REGULATORY PROTEIN"/>
    <property type="match status" value="1"/>
</dbReference>
<evidence type="ECO:0000256" key="1">
    <source>
        <dbReference type="ARBA" id="ARBA00023015"/>
    </source>
</evidence>